<dbReference type="GO" id="GO:0006099">
    <property type="term" value="P:tricarboxylic acid cycle"/>
    <property type="evidence" value="ECO:0007669"/>
    <property type="project" value="UniProtKB-KW"/>
</dbReference>
<evidence type="ECO:0000313" key="12">
    <source>
        <dbReference type="Proteomes" id="UP000269221"/>
    </source>
</evidence>
<dbReference type="InterPro" id="IPR029360">
    <property type="entry name" value="SRRM_C"/>
</dbReference>
<dbReference type="Gene3D" id="3.40.50.720">
    <property type="entry name" value="NAD(P)-binding Rossmann-like Domain"/>
    <property type="match status" value="1"/>
</dbReference>
<feature type="compositionally biased region" description="Basic residues" evidence="9">
    <location>
        <begin position="422"/>
        <end position="435"/>
    </location>
</feature>
<dbReference type="GO" id="GO:0005634">
    <property type="term" value="C:nucleus"/>
    <property type="evidence" value="ECO:0007669"/>
    <property type="project" value="UniProtKB-ARBA"/>
</dbReference>
<dbReference type="InterPro" id="IPR052109">
    <property type="entry name" value="SRRM_Domain-Containing"/>
</dbReference>
<evidence type="ECO:0000256" key="4">
    <source>
        <dbReference type="ARBA" id="ARBA00016075"/>
    </source>
</evidence>
<feature type="compositionally biased region" description="Low complexity" evidence="9">
    <location>
        <begin position="569"/>
        <end position="578"/>
    </location>
</feature>
<gene>
    <name evidence="11" type="ORF">DUI87_12525</name>
</gene>
<dbReference type="EC" id="1.1.1.37" evidence="3"/>
<feature type="compositionally biased region" description="Basic and acidic residues" evidence="9">
    <location>
        <begin position="770"/>
        <end position="789"/>
    </location>
</feature>
<evidence type="ECO:0000256" key="7">
    <source>
        <dbReference type="ARBA" id="ARBA00023027"/>
    </source>
</evidence>
<dbReference type="InterPro" id="IPR047489">
    <property type="entry name" value="SRRM3_cwf21"/>
</dbReference>
<dbReference type="GO" id="GO:0030060">
    <property type="term" value="F:L-malate dehydrogenase (NAD+) activity"/>
    <property type="evidence" value="ECO:0007669"/>
    <property type="project" value="UniProtKB-EC"/>
</dbReference>
<dbReference type="Pfam" id="PF00056">
    <property type="entry name" value="Ldh_1_N"/>
    <property type="match status" value="1"/>
</dbReference>
<organism evidence="11 12">
    <name type="scientific">Hirundo rustica rustica</name>
    <dbReference type="NCBI Taxonomy" id="333673"/>
    <lineage>
        <taxon>Eukaryota</taxon>
        <taxon>Metazoa</taxon>
        <taxon>Chordata</taxon>
        <taxon>Craniata</taxon>
        <taxon>Vertebrata</taxon>
        <taxon>Euteleostomi</taxon>
        <taxon>Archelosauria</taxon>
        <taxon>Archosauria</taxon>
        <taxon>Dinosauria</taxon>
        <taxon>Saurischia</taxon>
        <taxon>Theropoda</taxon>
        <taxon>Coelurosauria</taxon>
        <taxon>Aves</taxon>
        <taxon>Neognathae</taxon>
        <taxon>Neoaves</taxon>
        <taxon>Telluraves</taxon>
        <taxon>Australaves</taxon>
        <taxon>Passeriformes</taxon>
        <taxon>Sylvioidea</taxon>
        <taxon>Hirundinidae</taxon>
        <taxon>Hirundo</taxon>
    </lineage>
</organism>
<feature type="region of interest" description="Disordered" evidence="9">
    <location>
        <begin position="405"/>
        <end position="889"/>
    </location>
</feature>
<comment type="caution">
    <text evidence="11">The sequence shown here is derived from an EMBL/GenBank/DDBJ whole genome shotgun (WGS) entry which is preliminary data.</text>
</comment>
<feature type="compositionally biased region" description="Pro residues" evidence="9">
    <location>
        <begin position="636"/>
        <end position="645"/>
    </location>
</feature>
<feature type="compositionally biased region" description="Basic residues" evidence="9">
    <location>
        <begin position="609"/>
        <end position="629"/>
    </location>
</feature>
<comment type="similarity">
    <text evidence="1">Belongs to the LDH/MDH superfamily. MDH type 1 family.</text>
</comment>
<dbReference type="SUPFAM" id="SSF51735">
    <property type="entry name" value="NAD(P)-binding Rossmann-fold domains"/>
    <property type="match status" value="1"/>
</dbReference>
<dbReference type="CDD" id="cd21376">
    <property type="entry name" value="cwf21_SRRM3"/>
    <property type="match status" value="1"/>
</dbReference>
<dbReference type="EMBL" id="QRBI01000111">
    <property type="protein sequence ID" value="RMC10813.1"/>
    <property type="molecule type" value="Genomic_DNA"/>
</dbReference>
<dbReference type="Pfam" id="PF08312">
    <property type="entry name" value="cwf21"/>
    <property type="match status" value="1"/>
</dbReference>
<feature type="compositionally biased region" description="Low complexity" evidence="9">
    <location>
        <begin position="728"/>
        <end position="746"/>
    </location>
</feature>
<dbReference type="InterPro" id="IPR010097">
    <property type="entry name" value="Malate_DH_type1"/>
</dbReference>
<sequence>MLSRLSTATASALRRGIATSAQNNAKVAVLGASGGIGQPLSLLLKNSPLVSKLSLYDIAHTPGVAADLSHIETKANVKGFMGPEQLPECLKGCDVVVIPAGVPRKPGMTRDDLFNTNASIVATLTSACAKNCPEAMICIISNPGLDPARVTVPVIGGHAGKTIIPLISQCTPKVEFPQDQLEKLTARIQEAGTEVVQAKAGAGSATLSMAYAGARFVFSLLDAMSGKQGVVECAFVRSDVTEVPYFSTPLQLGAIMALYNNGADVPSPQEASNGFPQPGASGTWHKSEEEVRLVEPSMVKKAHREILDHERKRRVELKCMELQEMMEEQGYSEEEIRQKVGTFRQMLMEKEGVLTREDQHGRQIVIENHHGADGEEYAVEYPDYGEGCLLQCDCSAECYREDSGHREYRLKRRSSSSTSPPPKKKKKKKSGHRRSRCDSSSPIRKEKKKKTGKKHRRDRSRSPKNKRKEKNKERKRSRSESPAWRSHRRSSCSSHSASLSSDDSCSKSPGRLSPKRRQDGPKGSSARSSRSPSSPSPQRSASPHQNGHKGSAQNGRHSHGAPLPEPSDRPASASPSPRAHGRTEPPSPRSRGSRHGARSPRSATPERAKHGHRHRSRSASPPSRHRGQSKGRPPNAREPPPPPLSPAGYSSDSEGSAGSHPYHPPAGPDRNHGAHGKKVSANQDGVRGGAGVCLDRVKERHHRGRPNSSSESSAKHSRHASERRKSPSRSPGQRSSSWSSSGSLSKSRSRSRDKRAGRSRSRSPSPKKPASREKDNEPRTRHGDPDPARPRRRSRSYSPIRKRRRDSPSFMEPRRITSARKRPIPYYRPSPSSSSSLSTYSYSRSRSRSYDSYSSSRSRSRTRSPHSRSRSPSRSPSYNSRSSSESAGF</sequence>
<dbReference type="STRING" id="333673.A0A3M0KC90"/>
<evidence type="ECO:0000256" key="1">
    <source>
        <dbReference type="ARBA" id="ARBA00008824"/>
    </source>
</evidence>
<dbReference type="Proteomes" id="UP000269221">
    <property type="component" value="Unassembled WGS sequence"/>
</dbReference>
<accession>A0A3M0KC90</accession>
<dbReference type="OrthoDB" id="755699at2759"/>
<dbReference type="InterPro" id="IPR036291">
    <property type="entry name" value="NAD(P)-bd_dom_sf"/>
</dbReference>
<dbReference type="InterPro" id="IPR015955">
    <property type="entry name" value="Lactate_DH/Glyco_Ohase_4_C"/>
</dbReference>
<feature type="compositionally biased region" description="Low complexity" evidence="9">
    <location>
        <begin position="872"/>
        <end position="889"/>
    </location>
</feature>
<dbReference type="SUPFAM" id="SSF56327">
    <property type="entry name" value="LDH C-terminal domain-like"/>
    <property type="match status" value="1"/>
</dbReference>
<dbReference type="Gene3D" id="6.10.140.420">
    <property type="match status" value="1"/>
</dbReference>
<keyword evidence="7" id="KW-0520">NAD</keyword>
<evidence type="ECO:0000313" key="11">
    <source>
        <dbReference type="EMBL" id="RMC10813.1"/>
    </source>
</evidence>
<dbReference type="Gene3D" id="3.90.110.10">
    <property type="entry name" value="Lactate dehydrogenase/glycoside hydrolase, family 4, C-terminal"/>
    <property type="match status" value="1"/>
</dbReference>
<protein>
    <recommendedName>
        <fullName evidence="4">Malate dehydrogenase, mitochondrial</fullName>
        <ecNumber evidence="3">1.1.1.37</ecNumber>
    </recommendedName>
</protein>
<evidence type="ECO:0000256" key="3">
    <source>
        <dbReference type="ARBA" id="ARBA00012995"/>
    </source>
</evidence>
<dbReference type="PANTHER" id="PTHR34755">
    <property type="entry name" value="SERINE/ARGININE REPETITIVE MATRIX PROTEIN 3-RELATED"/>
    <property type="match status" value="1"/>
</dbReference>
<feature type="compositionally biased region" description="Basic residues" evidence="9">
    <location>
        <begin position="445"/>
        <end position="477"/>
    </location>
</feature>
<comment type="catalytic activity">
    <reaction evidence="8">
        <text>(S)-malate + NAD(+) = oxaloacetate + NADH + H(+)</text>
        <dbReference type="Rhea" id="RHEA:21432"/>
        <dbReference type="ChEBI" id="CHEBI:15378"/>
        <dbReference type="ChEBI" id="CHEBI:15589"/>
        <dbReference type="ChEBI" id="CHEBI:16452"/>
        <dbReference type="ChEBI" id="CHEBI:57540"/>
        <dbReference type="ChEBI" id="CHEBI:57945"/>
        <dbReference type="EC" id="1.1.1.37"/>
    </reaction>
</comment>
<evidence type="ECO:0000259" key="10">
    <source>
        <dbReference type="SMART" id="SM01115"/>
    </source>
</evidence>
<evidence type="ECO:0000256" key="6">
    <source>
        <dbReference type="ARBA" id="ARBA00023002"/>
    </source>
</evidence>
<dbReference type="FunFam" id="3.40.50.720:FF:000013">
    <property type="entry name" value="Malate dehydrogenase"/>
    <property type="match status" value="1"/>
</dbReference>
<feature type="compositionally biased region" description="Basic residues" evidence="9">
    <location>
        <begin position="747"/>
        <end position="761"/>
    </location>
</feature>
<dbReference type="AlphaFoldDB" id="A0A3M0KC90"/>
<feature type="compositionally biased region" description="Low complexity" evidence="9">
    <location>
        <begin position="824"/>
        <end position="857"/>
    </location>
</feature>
<feature type="compositionally biased region" description="Low complexity" evidence="9">
    <location>
        <begin position="524"/>
        <end position="543"/>
    </location>
</feature>
<dbReference type="GO" id="GO:0003729">
    <property type="term" value="F:mRNA binding"/>
    <property type="evidence" value="ECO:0007669"/>
    <property type="project" value="TreeGrafter"/>
</dbReference>
<comment type="subunit">
    <text evidence="2">Homodimer.</text>
</comment>
<proteinExistence type="inferred from homology"/>
<feature type="region of interest" description="Disordered" evidence="9">
    <location>
        <begin position="267"/>
        <end position="286"/>
    </location>
</feature>
<dbReference type="FunFam" id="3.90.110.10:FF:000001">
    <property type="entry name" value="Malate dehydrogenase"/>
    <property type="match status" value="1"/>
</dbReference>
<evidence type="ECO:0000256" key="9">
    <source>
        <dbReference type="SAM" id="MobiDB-lite"/>
    </source>
</evidence>
<feature type="compositionally biased region" description="Basic residues" evidence="9">
    <location>
        <begin position="790"/>
        <end position="805"/>
    </location>
</feature>
<dbReference type="PANTHER" id="PTHR34755:SF2">
    <property type="entry name" value="SERINE_ARGININE REPETITIVE MATRIX PROTEIN 3"/>
    <property type="match status" value="1"/>
</dbReference>
<dbReference type="InterPro" id="IPR013170">
    <property type="entry name" value="mRNA_splic_Cwf21_dom"/>
</dbReference>
<evidence type="ECO:0000256" key="8">
    <source>
        <dbReference type="ARBA" id="ARBA00048313"/>
    </source>
</evidence>
<feature type="domain" description="CWF21" evidence="10">
    <location>
        <begin position="307"/>
        <end position="352"/>
    </location>
</feature>
<dbReference type="SMART" id="SM01115">
    <property type="entry name" value="cwf21"/>
    <property type="match status" value="1"/>
</dbReference>
<keyword evidence="6" id="KW-0560">Oxidoreductase</keyword>
<keyword evidence="5" id="KW-0816">Tricarboxylic acid cycle</keyword>
<name>A0A3M0KC90_HIRRU</name>
<dbReference type="CDD" id="cd01337">
    <property type="entry name" value="MDH_glyoxysomal_mitochondrial"/>
    <property type="match status" value="1"/>
</dbReference>
<feature type="compositionally biased region" description="Basic residues" evidence="9">
    <location>
        <begin position="858"/>
        <end position="871"/>
    </location>
</feature>
<feature type="compositionally biased region" description="Low complexity" evidence="9">
    <location>
        <begin position="491"/>
        <end position="508"/>
    </location>
</feature>
<keyword evidence="12" id="KW-1185">Reference proteome</keyword>
<evidence type="ECO:0000256" key="2">
    <source>
        <dbReference type="ARBA" id="ARBA00011738"/>
    </source>
</evidence>
<evidence type="ECO:0000256" key="5">
    <source>
        <dbReference type="ARBA" id="ARBA00022532"/>
    </source>
</evidence>
<dbReference type="Pfam" id="PF15230">
    <property type="entry name" value="SRRM_C"/>
    <property type="match status" value="1"/>
</dbReference>
<dbReference type="InterPro" id="IPR001236">
    <property type="entry name" value="Lactate/malate_DH_N"/>
</dbReference>
<reference evidence="11 12" key="1">
    <citation type="submission" date="2018-07" db="EMBL/GenBank/DDBJ databases">
        <title>A high quality draft genome assembly of the barn swallow (H. rustica rustica).</title>
        <authorList>
            <person name="Formenti G."/>
            <person name="Chiara M."/>
            <person name="Poveda L."/>
            <person name="Francoijs K.-J."/>
            <person name="Bonisoli-Alquati A."/>
            <person name="Canova L."/>
            <person name="Gianfranceschi L."/>
            <person name="Horner D.S."/>
            <person name="Saino N."/>
        </authorList>
    </citation>
    <scope>NUCLEOTIDE SEQUENCE [LARGE SCALE GENOMIC DNA]</scope>
    <source>
        <strain evidence="11">Chelidonia</strain>
        <tissue evidence="11">Blood</tissue>
    </source>
</reference>